<accession>A0A8E5HRB3</accession>
<evidence type="ECO:0000313" key="1">
    <source>
        <dbReference type="EMBL" id="QUC20126.1"/>
    </source>
</evidence>
<dbReference type="AlphaFoldDB" id="A0A8E5HRB3"/>
<dbReference type="RefSeq" id="XP_042997799.1">
    <property type="nucleotide sequence ID" value="XM_043141865.1"/>
</dbReference>
<organism evidence="1 2">
    <name type="scientific">Ustilaginoidea virens</name>
    <name type="common">Rice false smut fungus</name>
    <name type="synonym">Villosiclava virens</name>
    <dbReference type="NCBI Taxonomy" id="1159556"/>
    <lineage>
        <taxon>Eukaryota</taxon>
        <taxon>Fungi</taxon>
        <taxon>Dikarya</taxon>
        <taxon>Ascomycota</taxon>
        <taxon>Pezizomycotina</taxon>
        <taxon>Sordariomycetes</taxon>
        <taxon>Hypocreomycetidae</taxon>
        <taxon>Hypocreales</taxon>
        <taxon>Clavicipitaceae</taxon>
        <taxon>Ustilaginoidea</taxon>
    </lineage>
</organism>
<dbReference type="Proteomes" id="UP000027002">
    <property type="component" value="Chromosome 3"/>
</dbReference>
<evidence type="ECO:0000313" key="2">
    <source>
        <dbReference type="Proteomes" id="UP000027002"/>
    </source>
</evidence>
<dbReference type="EMBL" id="CP072755">
    <property type="protein sequence ID" value="QUC20126.1"/>
    <property type="molecule type" value="Genomic_DNA"/>
</dbReference>
<proteinExistence type="predicted"/>
<dbReference type="GeneID" id="66065145"/>
<reference evidence="1" key="1">
    <citation type="submission" date="2020-03" db="EMBL/GenBank/DDBJ databases">
        <title>A mixture of massive structural variations and highly conserved coding sequences in Ustilaginoidea virens genome.</title>
        <authorList>
            <person name="Zhang K."/>
            <person name="Zhao Z."/>
            <person name="Zhang Z."/>
            <person name="Li Y."/>
            <person name="Hsiang T."/>
            <person name="Sun W."/>
        </authorList>
    </citation>
    <scope>NUCLEOTIDE SEQUENCE</scope>
    <source>
        <strain evidence="1">UV-8b</strain>
    </source>
</reference>
<keyword evidence="2" id="KW-1185">Reference proteome</keyword>
<name>A0A8E5HRB3_USTVR</name>
<protein>
    <submittedName>
        <fullName evidence="1">Uncharacterized protein</fullName>
    </submittedName>
</protein>
<sequence length="137" mass="15515">MKHPGVKRSTVDLQREGTEDVTGMEMLGLICLPGRLVMGITRVTMTGTVQRLKSAPRITPALRAGAPQCSSMTLLVPVLCHRDRPPQVRIIVLRRKGFIQQLLQRSRRDHTKVIMTTEDMGRRQGRRRLVKVLPPQM</sequence>
<dbReference type="KEGG" id="uvi:66065145"/>
<gene>
    <name evidence="1" type="ORF">UV8b_04367</name>
</gene>